<dbReference type="AlphaFoldDB" id="A0A8J2ZEG7"/>
<proteinExistence type="inferred from homology"/>
<dbReference type="InterPro" id="IPR006311">
    <property type="entry name" value="TAT_signal"/>
</dbReference>
<reference evidence="3 4" key="1">
    <citation type="journal article" date="2014" name="Int. J. Syst. Evol. Microbiol.">
        <title>Complete genome sequence of Corynebacterium casei LMG S-19264T (=DSM 44701T), isolated from a smear-ripened cheese.</title>
        <authorList>
            <consortium name="US DOE Joint Genome Institute (JGI-PGF)"/>
            <person name="Walter F."/>
            <person name="Albersmeier A."/>
            <person name="Kalinowski J."/>
            <person name="Ruckert C."/>
        </authorList>
    </citation>
    <scope>NUCLEOTIDE SEQUENCE [LARGE SCALE GENOMIC DNA]</scope>
    <source>
        <strain evidence="3 4">CGMCC 1.16330</strain>
    </source>
</reference>
<dbReference type="PANTHER" id="PTHR42928:SF5">
    <property type="entry name" value="BLR1237 PROTEIN"/>
    <property type="match status" value="1"/>
</dbReference>
<comment type="caution">
    <text evidence="3">The sequence shown here is derived from an EMBL/GenBank/DDBJ whole genome shotgun (WGS) entry which is preliminary data.</text>
</comment>
<evidence type="ECO:0000256" key="1">
    <source>
        <dbReference type="ARBA" id="ARBA00006987"/>
    </source>
</evidence>
<dbReference type="InterPro" id="IPR042100">
    <property type="entry name" value="Bug_dom1"/>
</dbReference>
<feature type="chain" id="PRO_5035298530" description="Tripartite tricarboxylate transporter substrate binding protein" evidence="2">
    <location>
        <begin position="21"/>
        <end position="329"/>
    </location>
</feature>
<dbReference type="Pfam" id="PF03401">
    <property type="entry name" value="TctC"/>
    <property type="match status" value="1"/>
</dbReference>
<gene>
    <name evidence="3" type="ORF">GCM10010964_40310</name>
</gene>
<feature type="signal peptide" evidence="2">
    <location>
        <begin position="1"/>
        <end position="20"/>
    </location>
</feature>
<dbReference type="CDD" id="cd07012">
    <property type="entry name" value="PBP2_Bug_TTT"/>
    <property type="match status" value="1"/>
</dbReference>
<protein>
    <recommendedName>
        <fullName evidence="5">Tripartite tricarboxylate transporter substrate binding protein</fullName>
    </recommendedName>
</protein>
<comment type="similarity">
    <text evidence="1">Belongs to the UPF0065 (bug) family.</text>
</comment>
<dbReference type="InterPro" id="IPR005064">
    <property type="entry name" value="BUG"/>
</dbReference>
<evidence type="ECO:0000313" key="4">
    <source>
        <dbReference type="Proteomes" id="UP000597507"/>
    </source>
</evidence>
<evidence type="ECO:0008006" key="5">
    <source>
        <dbReference type="Google" id="ProtNLM"/>
    </source>
</evidence>
<accession>A0A8J2ZEG7</accession>
<dbReference type="PANTHER" id="PTHR42928">
    <property type="entry name" value="TRICARBOXYLATE-BINDING PROTEIN"/>
    <property type="match status" value="1"/>
</dbReference>
<keyword evidence="2" id="KW-0732">Signal</keyword>
<organism evidence="3 4">
    <name type="scientific">Caldovatus sediminis</name>
    <dbReference type="NCBI Taxonomy" id="2041189"/>
    <lineage>
        <taxon>Bacteria</taxon>
        <taxon>Pseudomonadati</taxon>
        <taxon>Pseudomonadota</taxon>
        <taxon>Alphaproteobacteria</taxon>
        <taxon>Acetobacterales</taxon>
        <taxon>Roseomonadaceae</taxon>
        <taxon>Caldovatus</taxon>
    </lineage>
</organism>
<sequence>MPTTRRATLKALAAAPAALAAPARASAWRPDRPVRLIVPFAPGGNTDLVARVIGPHMGERLGQPVVVENRAGAAGSVAAAAVARARPDGLTLMIGSNGPMAINPITRADLGYDPLRDFAPLGLIVRTPLALVLHRDQPARDVAGLVAHARANPGRVVFGSPGVASTGHLTLEMFNAATGADITHAPYQSGGALTPDLVAGTVAGAFVEVATVLPLHRDGAVRILALTSGGRLSVAPELPTVEESGVPGFRAASFVGVVAPAGVPQEAMAALHDALKAAVAHPEVRRRLEETGSQVASEEEASPAGFAAILRRETEWTREAARRAGLLRS</sequence>
<evidence type="ECO:0000313" key="3">
    <source>
        <dbReference type="EMBL" id="GGG48865.1"/>
    </source>
</evidence>
<dbReference type="Gene3D" id="3.40.190.150">
    <property type="entry name" value="Bordetella uptake gene, domain 1"/>
    <property type="match status" value="1"/>
</dbReference>
<dbReference type="EMBL" id="BMKS01000018">
    <property type="protein sequence ID" value="GGG48865.1"/>
    <property type="molecule type" value="Genomic_DNA"/>
</dbReference>
<keyword evidence="4" id="KW-1185">Reference proteome</keyword>
<dbReference type="Proteomes" id="UP000597507">
    <property type="component" value="Unassembled WGS sequence"/>
</dbReference>
<dbReference type="Gene3D" id="3.40.190.10">
    <property type="entry name" value="Periplasmic binding protein-like II"/>
    <property type="match status" value="1"/>
</dbReference>
<dbReference type="SUPFAM" id="SSF53850">
    <property type="entry name" value="Periplasmic binding protein-like II"/>
    <property type="match status" value="1"/>
</dbReference>
<dbReference type="PROSITE" id="PS51318">
    <property type="entry name" value="TAT"/>
    <property type="match status" value="1"/>
</dbReference>
<evidence type="ECO:0000256" key="2">
    <source>
        <dbReference type="SAM" id="SignalP"/>
    </source>
</evidence>
<dbReference type="RefSeq" id="WP_188903545.1">
    <property type="nucleotide sequence ID" value="NZ_BMKS01000018.1"/>
</dbReference>
<name>A0A8J2ZEG7_9PROT</name>
<dbReference type="PIRSF" id="PIRSF017082">
    <property type="entry name" value="YflP"/>
    <property type="match status" value="1"/>
</dbReference>